<dbReference type="Gene3D" id="1.25.40.10">
    <property type="entry name" value="Tetratricopeptide repeat domain"/>
    <property type="match status" value="2"/>
</dbReference>
<dbReference type="InterPro" id="IPR029787">
    <property type="entry name" value="Nucleotide_cyclase"/>
</dbReference>
<dbReference type="InterPro" id="IPR000160">
    <property type="entry name" value="GGDEF_dom"/>
</dbReference>
<dbReference type="SUPFAM" id="SSF55073">
    <property type="entry name" value="Nucleotide cyclase"/>
    <property type="match status" value="1"/>
</dbReference>
<dbReference type="GO" id="GO:0052621">
    <property type="term" value="F:diguanylate cyclase activity"/>
    <property type="evidence" value="ECO:0007669"/>
    <property type="project" value="UniProtKB-EC"/>
</dbReference>
<dbReference type="PANTHER" id="PTHR45138">
    <property type="entry name" value="REGULATORY COMPONENTS OF SENSORY TRANSDUCTION SYSTEM"/>
    <property type="match status" value="1"/>
</dbReference>
<proteinExistence type="predicted"/>
<dbReference type="Pfam" id="PF08626">
    <property type="entry name" value="TRAPPC9-Trs120"/>
    <property type="match status" value="1"/>
</dbReference>
<protein>
    <recommendedName>
        <fullName evidence="1">diguanylate cyclase</fullName>
        <ecNumber evidence="1">2.7.7.65</ecNumber>
    </recommendedName>
</protein>
<feature type="coiled-coil region" evidence="4">
    <location>
        <begin position="336"/>
        <end position="373"/>
    </location>
</feature>
<gene>
    <name evidence="6" type="ORF">GQF02_12930</name>
</gene>
<evidence type="ECO:0000313" key="7">
    <source>
        <dbReference type="Proteomes" id="UP000467214"/>
    </source>
</evidence>
<evidence type="ECO:0000313" key="6">
    <source>
        <dbReference type="EMBL" id="MXR37879.1"/>
    </source>
</evidence>
<dbReference type="Gene3D" id="3.30.70.270">
    <property type="match status" value="1"/>
</dbReference>
<reference evidence="6 7" key="1">
    <citation type="submission" date="2019-12" db="EMBL/GenBank/DDBJ databases">
        <title>Neisseriaceae gen. nov. sp. Genome sequencing and assembly.</title>
        <authorList>
            <person name="Liu Z."/>
            <person name="Li A."/>
        </authorList>
    </citation>
    <scope>NUCLEOTIDE SEQUENCE [LARGE SCALE GENOMIC DNA]</scope>
    <source>
        <strain evidence="6 7">B2N2-7</strain>
    </source>
</reference>
<evidence type="ECO:0000256" key="2">
    <source>
        <dbReference type="ARBA" id="ARBA00034247"/>
    </source>
</evidence>
<dbReference type="InterPro" id="IPR043128">
    <property type="entry name" value="Rev_trsase/Diguanyl_cyclase"/>
</dbReference>
<comment type="caution">
    <text evidence="6">The sequence shown here is derived from an EMBL/GenBank/DDBJ whole genome shotgun (WGS) entry which is preliminary data.</text>
</comment>
<dbReference type="PROSITE" id="PS50005">
    <property type="entry name" value="TPR"/>
    <property type="match status" value="1"/>
</dbReference>
<evidence type="ECO:0000256" key="3">
    <source>
        <dbReference type="PROSITE-ProRule" id="PRU00339"/>
    </source>
</evidence>
<accession>A0A845BNL9</accession>
<dbReference type="SMART" id="SM00267">
    <property type="entry name" value="GGDEF"/>
    <property type="match status" value="1"/>
</dbReference>
<dbReference type="EC" id="2.7.7.65" evidence="1"/>
<evidence type="ECO:0000256" key="1">
    <source>
        <dbReference type="ARBA" id="ARBA00012528"/>
    </source>
</evidence>
<dbReference type="RefSeq" id="WP_160797704.1">
    <property type="nucleotide sequence ID" value="NZ_WSSB01000012.1"/>
</dbReference>
<feature type="domain" description="GGDEF" evidence="5">
    <location>
        <begin position="401"/>
        <end position="535"/>
    </location>
</feature>
<sequence>MPADRFKDFNAKLDEAQMRYAINLGDTLVCLEHLLARTEAQDAPRLLQALQLRGQIRTAQGHFMVAMEDLVRAQQLAVQAADSQAEARLLCLISNIYILQGLYPDAMAILLDAVHTLENGEPSTWLARALNSLGFTYYFLGQHDKAVSYLERSIQLARETGDLMVESLALDSLANSKLAMGQGREALVYIRRSILLLRSLGHEEYLAEYLVTLAKAEDGVGEDGSASLHEALALARRLQLPRHEAQTLYYMGLRQVRLGQLNEAEELLSNALALAGKTGDSRLVYLAHQQLSMLLQQQERYREALLHYQGFHEKKEALLGEAAERRLQYLEIRHRIHAAEDAKHAALKRNETLEEEVRQRTALQRKAEKLARIDSLTGLYNRRHFRHCAEQLQQEALQNGMPLSLILFDADHFKQINDTWGHAVGDQALQAISLNLLDSTRREDLFGRYGGEEFIMLMPNTTTDQALEAARRMLFKVERQGLPLGDATIPLTLSAGIAGSRRGQHISLDQLIKSADQALYLAKNKGRNQAVLAED</sequence>
<dbReference type="SMART" id="SM00028">
    <property type="entry name" value="TPR"/>
    <property type="match status" value="4"/>
</dbReference>
<dbReference type="InterPro" id="IPR050469">
    <property type="entry name" value="Diguanylate_Cyclase"/>
</dbReference>
<comment type="catalytic activity">
    <reaction evidence="2">
        <text>2 GTP = 3',3'-c-di-GMP + 2 diphosphate</text>
        <dbReference type="Rhea" id="RHEA:24898"/>
        <dbReference type="ChEBI" id="CHEBI:33019"/>
        <dbReference type="ChEBI" id="CHEBI:37565"/>
        <dbReference type="ChEBI" id="CHEBI:58805"/>
        <dbReference type="EC" id="2.7.7.65"/>
    </reaction>
</comment>
<keyword evidence="7" id="KW-1185">Reference proteome</keyword>
<dbReference type="NCBIfam" id="TIGR00254">
    <property type="entry name" value="GGDEF"/>
    <property type="match status" value="1"/>
</dbReference>
<dbReference type="PANTHER" id="PTHR45138:SF9">
    <property type="entry name" value="DIGUANYLATE CYCLASE DGCM-RELATED"/>
    <property type="match status" value="1"/>
</dbReference>
<dbReference type="PROSITE" id="PS50887">
    <property type="entry name" value="GGDEF"/>
    <property type="match status" value="1"/>
</dbReference>
<dbReference type="AlphaFoldDB" id="A0A845BNL9"/>
<feature type="repeat" description="TPR" evidence="3">
    <location>
        <begin position="127"/>
        <end position="160"/>
    </location>
</feature>
<dbReference type="CDD" id="cd01949">
    <property type="entry name" value="GGDEF"/>
    <property type="match status" value="1"/>
</dbReference>
<keyword evidence="4" id="KW-0175">Coiled coil</keyword>
<dbReference type="SUPFAM" id="SSF48452">
    <property type="entry name" value="TPR-like"/>
    <property type="match status" value="2"/>
</dbReference>
<name>A0A845BNL9_9NEIS</name>
<dbReference type="FunFam" id="3.30.70.270:FF:000001">
    <property type="entry name" value="Diguanylate cyclase domain protein"/>
    <property type="match status" value="1"/>
</dbReference>
<dbReference type="InterPro" id="IPR058563">
    <property type="entry name" value="Trs120_TRAPPC9_N"/>
</dbReference>
<keyword evidence="3" id="KW-0802">TPR repeat</keyword>
<organism evidence="6 7">
    <name type="scientific">Craterilacuibacter sinensis</name>
    <dbReference type="NCBI Taxonomy" id="2686017"/>
    <lineage>
        <taxon>Bacteria</taxon>
        <taxon>Pseudomonadati</taxon>
        <taxon>Pseudomonadota</taxon>
        <taxon>Betaproteobacteria</taxon>
        <taxon>Neisseriales</taxon>
        <taxon>Neisseriaceae</taxon>
        <taxon>Craterilacuibacter</taxon>
    </lineage>
</organism>
<dbReference type="Proteomes" id="UP000467214">
    <property type="component" value="Unassembled WGS sequence"/>
</dbReference>
<evidence type="ECO:0000256" key="4">
    <source>
        <dbReference type="SAM" id="Coils"/>
    </source>
</evidence>
<dbReference type="InterPro" id="IPR011990">
    <property type="entry name" value="TPR-like_helical_dom_sf"/>
</dbReference>
<evidence type="ECO:0000259" key="5">
    <source>
        <dbReference type="PROSITE" id="PS50887"/>
    </source>
</evidence>
<dbReference type="Pfam" id="PF00990">
    <property type="entry name" value="GGDEF"/>
    <property type="match status" value="1"/>
</dbReference>
<dbReference type="EMBL" id="WSSB01000012">
    <property type="protein sequence ID" value="MXR37879.1"/>
    <property type="molecule type" value="Genomic_DNA"/>
</dbReference>
<dbReference type="InterPro" id="IPR019734">
    <property type="entry name" value="TPR_rpt"/>
</dbReference>